<gene>
    <name evidence="7" type="ORF">Dfulv_34715</name>
</gene>
<evidence type="ECO:0000313" key="7">
    <source>
        <dbReference type="EMBL" id="UWP80288.1"/>
    </source>
</evidence>
<dbReference type="SUPFAM" id="SSF46689">
    <property type="entry name" value="Homeodomain-like"/>
    <property type="match status" value="1"/>
</dbReference>
<dbReference type="InterPro" id="IPR003012">
    <property type="entry name" value="Tet_transcr_reg_TetR"/>
</dbReference>
<organism evidence="7 8">
    <name type="scientific">Dactylosporangium fulvum</name>
    <dbReference type="NCBI Taxonomy" id="53359"/>
    <lineage>
        <taxon>Bacteria</taxon>
        <taxon>Bacillati</taxon>
        <taxon>Actinomycetota</taxon>
        <taxon>Actinomycetes</taxon>
        <taxon>Micromonosporales</taxon>
        <taxon>Micromonosporaceae</taxon>
        <taxon>Dactylosporangium</taxon>
    </lineage>
</organism>
<evidence type="ECO:0000313" key="8">
    <source>
        <dbReference type="Proteomes" id="UP001059617"/>
    </source>
</evidence>
<evidence type="ECO:0000259" key="6">
    <source>
        <dbReference type="PROSITE" id="PS50977"/>
    </source>
</evidence>
<reference evidence="7" key="2">
    <citation type="submission" date="2022-09" db="EMBL/GenBank/DDBJ databases">
        <title>Biosynthetic gene clusters of Dactylosporangioum fulvum.</title>
        <authorList>
            <person name="Caradec T."/>
        </authorList>
    </citation>
    <scope>NUCLEOTIDE SEQUENCE</scope>
    <source>
        <strain evidence="7">NRRL B-16292</strain>
    </source>
</reference>
<feature type="domain" description="HTH tetR-type" evidence="6">
    <location>
        <begin position="8"/>
        <end position="66"/>
    </location>
</feature>
<evidence type="ECO:0000256" key="5">
    <source>
        <dbReference type="PROSITE-ProRule" id="PRU00335"/>
    </source>
</evidence>
<dbReference type="Proteomes" id="UP001059617">
    <property type="component" value="Chromosome"/>
</dbReference>
<dbReference type="PRINTS" id="PR00400">
    <property type="entry name" value="TETREPRESSOR"/>
</dbReference>
<keyword evidence="4" id="KW-0804">Transcription</keyword>
<dbReference type="SUPFAM" id="SSF48498">
    <property type="entry name" value="Tetracyclin repressor-like, C-terminal domain"/>
    <property type="match status" value="1"/>
</dbReference>
<sequence>MPRPTIPKLSLDAIVDAAIDLAGETGDFTMAELAAKLGVRQSSLYNHVAGRDAVVELIRQRTHEEMAVRVDTLAAWQDVVRDVARAQRDTLARHPWLIQLLATSPAEPGDAASGVENLATVLSRAGFADQDVMQIIAAIDIIVIGGSLDLLSPEQLFPRSVTDGTKELARAVRAAPRDAPRAEVAFAFTLDLFIEALEGRLAAR</sequence>
<name>A0ABY5VRB5_9ACTN</name>
<accession>A0ABY5VRB5</accession>
<dbReference type="InterPro" id="IPR009057">
    <property type="entry name" value="Homeodomain-like_sf"/>
</dbReference>
<protein>
    <submittedName>
        <fullName evidence="7">TetR/AcrR family transcriptional regulator C-terminal domain-containing protein</fullName>
    </submittedName>
</protein>
<keyword evidence="2" id="KW-0805">Transcription regulation</keyword>
<evidence type="ECO:0000256" key="1">
    <source>
        <dbReference type="ARBA" id="ARBA00022491"/>
    </source>
</evidence>
<dbReference type="InterPro" id="IPR001647">
    <property type="entry name" value="HTH_TetR"/>
</dbReference>
<dbReference type="Gene3D" id="1.10.357.10">
    <property type="entry name" value="Tetracycline Repressor, domain 2"/>
    <property type="match status" value="1"/>
</dbReference>
<proteinExistence type="predicted"/>
<evidence type="ECO:0000256" key="3">
    <source>
        <dbReference type="ARBA" id="ARBA00023125"/>
    </source>
</evidence>
<dbReference type="RefSeq" id="WP_259858046.1">
    <property type="nucleotide sequence ID" value="NZ_BAAAST010000007.1"/>
</dbReference>
<reference evidence="7" key="1">
    <citation type="submission" date="2021-04" db="EMBL/GenBank/DDBJ databases">
        <authorList>
            <person name="Hartkoorn R.C."/>
            <person name="Beaudoing E."/>
            <person name="Hot D."/>
        </authorList>
    </citation>
    <scope>NUCLEOTIDE SEQUENCE</scope>
    <source>
        <strain evidence="7">NRRL B-16292</strain>
    </source>
</reference>
<feature type="DNA-binding region" description="H-T-H motif" evidence="5">
    <location>
        <begin position="29"/>
        <end position="48"/>
    </location>
</feature>
<dbReference type="EMBL" id="CP073720">
    <property type="protein sequence ID" value="UWP80288.1"/>
    <property type="molecule type" value="Genomic_DNA"/>
</dbReference>
<evidence type="ECO:0000256" key="2">
    <source>
        <dbReference type="ARBA" id="ARBA00023015"/>
    </source>
</evidence>
<dbReference type="Pfam" id="PF02909">
    <property type="entry name" value="TetR_C_1"/>
    <property type="match status" value="1"/>
</dbReference>
<dbReference type="PROSITE" id="PS50977">
    <property type="entry name" value="HTH_TETR_2"/>
    <property type="match status" value="1"/>
</dbReference>
<keyword evidence="8" id="KW-1185">Reference proteome</keyword>
<keyword evidence="1" id="KW-0678">Repressor</keyword>
<evidence type="ECO:0000256" key="4">
    <source>
        <dbReference type="ARBA" id="ARBA00023163"/>
    </source>
</evidence>
<keyword evidence="3 5" id="KW-0238">DNA-binding</keyword>
<dbReference type="InterPro" id="IPR036271">
    <property type="entry name" value="Tet_transcr_reg_TetR-rel_C_sf"/>
</dbReference>
<dbReference type="InterPro" id="IPR004111">
    <property type="entry name" value="Repressor_TetR_C"/>
</dbReference>